<dbReference type="InterPro" id="IPR003773">
    <property type="entry name" value="Menaquinone_biosynth"/>
</dbReference>
<dbReference type="EMBL" id="SJCY01000002">
    <property type="protein sequence ID" value="TDG37363.1"/>
    <property type="molecule type" value="Genomic_DNA"/>
</dbReference>
<dbReference type="EC" id="4.1.99.29" evidence="4"/>
<dbReference type="OrthoDB" id="9809439at2"/>
<evidence type="ECO:0000313" key="6">
    <source>
        <dbReference type="Proteomes" id="UP000295668"/>
    </source>
</evidence>
<dbReference type="Proteomes" id="UP000295668">
    <property type="component" value="Unassembled WGS sequence"/>
</dbReference>
<evidence type="ECO:0000256" key="4">
    <source>
        <dbReference type="HAMAP-Rule" id="MF_00996"/>
    </source>
</evidence>
<dbReference type="SUPFAM" id="SSF53850">
    <property type="entry name" value="Periplasmic binding protein-like II"/>
    <property type="match status" value="1"/>
</dbReference>
<feature type="binding site" evidence="4">
    <location>
        <begin position="55"/>
        <end position="57"/>
    </location>
    <ligand>
        <name>substrate</name>
    </ligand>
</feature>
<protein>
    <recommendedName>
        <fullName evidence="4">1,4-dihydroxy-6-naphtoate synthase</fullName>
        <ecNumber evidence="4">4.1.99.29</ecNumber>
    </recommendedName>
    <alternativeName>
        <fullName evidence="4">Menaquinone biosynthetic enzyme MqnD</fullName>
    </alternativeName>
</protein>
<comment type="caution">
    <text evidence="5">The sequence shown here is derived from an EMBL/GenBank/DDBJ whole genome shotgun (WGS) entry which is preliminary data.</text>
</comment>
<dbReference type="PANTHER" id="PTHR37167">
    <property type="entry name" value="1,4-DIHYDROXY-6-NAPHTOATE SYNTHASE"/>
    <property type="match status" value="1"/>
</dbReference>
<comment type="similarity">
    <text evidence="4">Belongs to the MqnA/MqnD family. MqnD subfamily.</text>
</comment>
<dbReference type="Pfam" id="PF02621">
    <property type="entry name" value="VitK2_biosynth"/>
    <property type="match status" value="2"/>
</dbReference>
<feature type="active site" description="Proton acceptor" evidence="4">
    <location>
        <position position="186"/>
    </location>
</feature>
<dbReference type="HAMAP" id="MF_00996">
    <property type="entry name" value="MqnD"/>
    <property type="match status" value="1"/>
</dbReference>
<keyword evidence="2 4" id="KW-0474">Menaquinone biosynthesis</keyword>
<dbReference type="UniPathway" id="UPA00079"/>
<keyword evidence="6" id="KW-1185">Reference proteome</keyword>
<dbReference type="RefSeq" id="WP_133261456.1">
    <property type="nucleotide sequence ID" value="NZ_SJCY01000002.1"/>
</dbReference>
<proteinExistence type="inferred from homology"/>
<evidence type="ECO:0000313" key="5">
    <source>
        <dbReference type="EMBL" id="TDG37363.1"/>
    </source>
</evidence>
<evidence type="ECO:0000256" key="1">
    <source>
        <dbReference type="ARBA" id="ARBA00004863"/>
    </source>
</evidence>
<dbReference type="AlphaFoldDB" id="A0A4V3A0F3"/>
<accession>A0A4V3A0F3</accession>
<dbReference type="GO" id="GO:0016830">
    <property type="term" value="F:carbon-carbon lyase activity"/>
    <property type="evidence" value="ECO:0007669"/>
    <property type="project" value="UniProtKB-UniRule"/>
</dbReference>
<reference evidence="5 6" key="1">
    <citation type="submission" date="2019-02" db="EMBL/GenBank/DDBJ databases">
        <title>Pedobacter sp. nov., a novel speices isolated from soil of pinguins habitat in Antarcitica.</title>
        <authorList>
            <person name="He R.-H."/>
        </authorList>
    </citation>
    <scope>NUCLEOTIDE SEQUENCE [LARGE SCALE GENOMIC DNA]</scope>
    <source>
        <strain evidence="5 6">E01020</strain>
    </source>
</reference>
<gene>
    <name evidence="4" type="primary">mqnD</name>
    <name evidence="5" type="ORF">EZJ43_04395</name>
</gene>
<dbReference type="InterPro" id="IPR030869">
    <property type="entry name" value="MqnD"/>
</dbReference>
<dbReference type="CDD" id="cd13635">
    <property type="entry name" value="PBP2_Ttha1568_Mqnd"/>
    <property type="match status" value="1"/>
</dbReference>
<organism evidence="5 6">
    <name type="scientific">Pedobacter changchengzhani</name>
    <dbReference type="NCBI Taxonomy" id="2529274"/>
    <lineage>
        <taxon>Bacteria</taxon>
        <taxon>Pseudomonadati</taxon>
        <taxon>Bacteroidota</taxon>
        <taxon>Sphingobacteriia</taxon>
        <taxon>Sphingobacteriales</taxon>
        <taxon>Sphingobacteriaceae</taxon>
        <taxon>Pedobacter</taxon>
    </lineage>
</organism>
<name>A0A4V3A0F3_9SPHI</name>
<keyword evidence="3 4" id="KW-0456">Lyase</keyword>
<evidence type="ECO:0000256" key="3">
    <source>
        <dbReference type="ARBA" id="ARBA00023239"/>
    </source>
</evidence>
<comment type="pathway">
    <text evidence="1 4">Quinol/quinone metabolism; menaquinone biosynthesis.</text>
</comment>
<dbReference type="Gene3D" id="3.40.190.10">
    <property type="entry name" value="Periplasmic binding protein-like II"/>
    <property type="match status" value="2"/>
</dbReference>
<comment type="catalytic activity">
    <reaction evidence="4">
        <text>cyclic dehypoxanthinylfutalosinate = 1,4-dihydroxy-6-naphthoate + dihydroxyacetone</text>
        <dbReference type="Rhea" id="RHEA:33087"/>
        <dbReference type="ChEBI" id="CHEBI:16016"/>
        <dbReference type="ChEBI" id="CHEBI:64254"/>
        <dbReference type="ChEBI" id="CHEBI:64270"/>
        <dbReference type="EC" id="4.1.99.29"/>
    </reaction>
</comment>
<feature type="binding site" evidence="4">
    <location>
        <begin position="147"/>
        <end position="148"/>
    </location>
    <ligand>
        <name>substrate</name>
    </ligand>
</feature>
<dbReference type="GO" id="GO:0009234">
    <property type="term" value="P:menaquinone biosynthetic process"/>
    <property type="evidence" value="ECO:0007669"/>
    <property type="project" value="UniProtKB-UniRule"/>
</dbReference>
<sequence>MKLTLGFSPCPNDTFIFDALIHHKIDTEGLEFEVVFDDVETLNQKALKGELDITKLSFHAFAYATDKYALLDAGSALGFGVGPLLISKKYTIDSLQLTVENSQALNSSSQTLSASSELPVDDEQSHHSSLKTHHSNLKIGIPGKYTTANFLLGIAYPQLQNKEVLVFSGIESALLEDKIDLGLIIHENRFTYQDKGLNKIIDLGDYWEKLTGCAIPLGGIVINRKLAHEVQLKVNRLIRKSVEYAFENPKSSLEFIRKHAQEMDEAVMYKHIELYVNKYSINLGNEGRKAIDTLFKLATERNIIPPIQNNLYVTE</sequence>
<evidence type="ECO:0000256" key="2">
    <source>
        <dbReference type="ARBA" id="ARBA00022428"/>
    </source>
</evidence>
<comment type="function">
    <text evidence="4">Catalyzes the conversion of cyclic dehypoxanthine futalosine (cyclic DHFL) into 1,4-dihydroxy-6-naphthoate, a step in the biosynthesis of menaquinone (MK, vitamin K2).</text>
</comment>
<dbReference type="PANTHER" id="PTHR37167:SF1">
    <property type="entry name" value="1,4-DIHYDROXY-6-NAPHTOATE SYNTHASE"/>
    <property type="match status" value="1"/>
</dbReference>